<proteinExistence type="predicted"/>
<dbReference type="Pfam" id="PF08240">
    <property type="entry name" value="ADH_N"/>
    <property type="match status" value="1"/>
</dbReference>
<accession>A0A9P6JRX1</accession>
<dbReference type="Gene3D" id="3.90.180.10">
    <property type="entry name" value="Medium-chain alcohol dehydrogenases, catalytic domain"/>
    <property type="match status" value="1"/>
</dbReference>
<dbReference type="Gene3D" id="3.40.50.720">
    <property type="entry name" value="NAD(P)-binding Rossmann-like Domain"/>
    <property type="match status" value="1"/>
</dbReference>
<dbReference type="GO" id="GO:0016651">
    <property type="term" value="F:oxidoreductase activity, acting on NAD(P)H"/>
    <property type="evidence" value="ECO:0007669"/>
    <property type="project" value="InterPro"/>
</dbReference>
<dbReference type="OrthoDB" id="10257049at2759"/>
<dbReference type="InterPro" id="IPR013154">
    <property type="entry name" value="ADH-like_N"/>
</dbReference>
<dbReference type="InterPro" id="IPR036291">
    <property type="entry name" value="NAD(P)-bd_dom_sf"/>
</dbReference>
<dbReference type="InterPro" id="IPR047122">
    <property type="entry name" value="Trans-enoyl_RdTase-like"/>
</dbReference>
<dbReference type="PANTHER" id="PTHR45348:SF7">
    <property type="entry name" value="ZINC BINDING OXIDOREDUCTASE, PUTATIVE-RELATED"/>
    <property type="match status" value="1"/>
</dbReference>
<name>A0A9P6JRX1_9AGAR</name>
<evidence type="ECO:0000313" key="3">
    <source>
        <dbReference type="Proteomes" id="UP000807306"/>
    </source>
</evidence>
<dbReference type="Proteomes" id="UP000807306">
    <property type="component" value="Unassembled WGS sequence"/>
</dbReference>
<comment type="caution">
    <text evidence="2">The sequence shown here is derived from an EMBL/GenBank/DDBJ whole genome shotgun (WGS) entry which is preliminary data.</text>
</comment>
<protein>
    <submittedName>
        <fullName evidence="2">Chaperonin 10-like protein</fullName>
    </submittedName>
</protein>
<organism evidence="2 3">
    <name type="scientific">Crepidotus variabilis</name>
    <dbReference type="NCBI Taxonomy" id="179855"/>
    <lineage>
        <taxon>Eukaryota</taxon>
        <taxon>Fungi</taxon>
        <taxon>Dikarya</taxon>
        <taxon>Basidiomycota</taxon>
        <taxon>Agaricomycotina</taxon>
        <taxon>Agaricomycetes</taxon>
        <taxon>Agaricomycetidae</taxon>
        <taxon>Agaricales</taxon>
        <taxon>Agaricineae</taxon>
        <taxon>Crepidotaceae</taxon>
        <taxon>Crepidotus</taxon>
    </lineage>
</organism>
<gene>
    <name evidence="2" type="ORF">CPB83DRAFT_850110</name>
</gene>
<dbReference type="AlphaFoldDB" id="A0A9P6JRX1"/>
<dbReference type="EMBL" id="MU157838">
    <property type="protein sequence ID" value="KAF9530686.1"/>
    <property type="molecule type" value="Genomic_DNA"/>
</dbReference>
<dbReference type="InterPro" id="IPR020843">
    <property type="entry name" value="ER"/>
</dbReference>
<dbReference type="SUPFAM" id="SSF50129">
    <property type="entry name" value="GroES-like"/>
    <property type="match status" value="1"/>
</dbReference>
<dbReference type="PANTHER" id="PTHR45348">
    <property type="entry name" value="HYPOTHETICAL OXIDOREDUCTASE (EUROFUNG)"/>
    <property type="match status" value="1"/>
</dbReference>
<dbReference type="InterPro" id="IPR011032">
    <property type="entry name" value="GroES-like_sf"/>
</dbReference>
<sequence length="390" mass="41634">MATLQMKALITAEGNTAVVSNVPIPEPAPNEIRVRVHAVALNPVDALYVAHPPGPPGRVVGSDVAGTVEKVGEQISQWKVGDRVAGLLQGATTSTDRPGGFAEYAVLEEDLTMRIPDKVSFEEAATYPLCSLTAAQALFIRLQLPSPFAIPSTFSLNPVSETHVPSILVYSGSTSIGLFGISLAKLLRTPLGHPYRIFATASPANHTKLLDLGVEAVFDYRSPSWPEDLRSETGGIDYAFDCISEDDSVARISQAFAPSGGKIAVIRKAAWAANGVRTGVLPVYGAAWSGLGREIEYNGETLPASPTWRAFTVAFFEFMSQATLQGHDVFPIAPNPVRLMDGGLERIVQDGFALLGSGKVADRQRIEETNGLRPISGEKLVYSIIPSPVI</sequence>
<feature type="domain" description="Enoyl reductase (ER)" evidence="1">
    <location>
        <begin position="14"/>
        <end position="330"/>
    </location>
</feature>
<evidence type="ECO:0000313" key="2">
    <source>
        <dbReference type="EMBL" id="KAF9530686.1"/>
    </source>
</evidence>
<keyword evidence="3" id="KW-1185">Reference proteome</keyword>
<evidence type="ECO:0000259" key="1">
    <source>
        <dbReference type="SMART" id="SM00829"/>
    </source>
</evidence>
<dbReference type="SMART" id="SM00829">
    <property type="entry name" value="PKS_ER"/>
    <property type="match status" value="1"/>
</dbReference>
<reference evidence="2" key="1">
    <citation type="submission" date="2020-11" db="EMBL/GenBank/DDBJ databases">
        <authorList>
            <consortium name="DOE Joint Genome Institute"/>
            <person name="Ahrendt S."/>
            <person name="Riley R."/>
            <person name="Andreopoulos W."/>
            <person name="Labutti K."/>
            <person name="Pangilinan J."/>
            <person name="Ruiz-Duenas F.J."/>
            <person name="Barrasa J.M."/>
            <person name="Sanchez-Garcia M."/>
            <person name="Camarero S."/>
            <person name="Miyauchi S."/>
            <person name="Serrano A."/>
            <person name="Linde D."/>
            <person name="Babiker R."/>
            <person name="Drula E."/>
            <person name="Ayuso-Fernandez I."/>
            <person name="Pacheco R."/>
            <person name="Padilla G."/>
            <person name="Ferreira P."/>
            <person name="Barriuso J."/>
            <person name="Kellner H."/>
            <person name="Castanera R."/>
            <person name="Alfaro M."/>
            <person name="Ramirez L."/>
            <person name="Pisabarro A.G."/>
            <person name="Kuo A."/>
            <person name="Tritt A."/>
            <person name="Lipzen A."/>
            <person name="He G."/>
            <person name="Yan M."/>
            <person name="Ng V."/>
            <person name="Cullen D."/>
            <person name="Martin F."/>
            <person name="Rosso M.-N."/>
            <person name="Henrissat B."/>
            <person name="Hibbett D."/>
            <person name="Martinez A.T."/>
            <person name="Grigoriev I.V."/>
        </authorList>
    </citation>
    <scope>NUCLEOTIDE SEQUENCE</scope>
    <source>
        <strain evidence="2">CBS 506.95</strain>
    </source>
</reference>
<dbReference type="CDD" id="cd08249">
    <property type="entry name" value="enoyl_reductase_like"/>
    <property type="match status" value="1"/>
</dbReference>
<dbReference type="SUPFAM" id="SSF51735">
    <property type="entry name" value="NAD(P)-binding Rossmann-fold domains"/>
    <property type="match status" value="1"/>
</dbReference>